<organism evidence="2 3">
    <name type="scientific">Rubrivivax gelatinosus (strain NBRC 100245 / IL144)</name>
    <dbReference type="NCBI Taxonomy" id="983917"/>
    <lineage>
        <taxon>Bacteria</taxon>
        <taxon>Pseudomonadati</taxon>
        <taxon>Pseudomonadota</taxon>
        <taxon>Betaproteobacteria</taxon>
        <taxon>Burkholderiales</taxon>
        <taxon>Sphaerotilaceae</taxon>
        <taxon>Rubrivivax</taxon>
    </lineage>
</organism>
<proteinExistence type="predicted"/>
<dbReference type="InterPro" id="IPR029032">
    <property type="entry name" value="AhpD-like"/>
</dbReference>
<dbReference type="eggNOG" id="COG2128">
    <property type="taxonomic scope" value="Bacteria"/>
</dbReference>
<protein>
    <recommendedName>
        <fullName evidence="4">4-carboxymuconolactone decarboxylase</fullName>
    </recommendedName>
</protein>
<keyword evidence="3" id="KW-1185">Reference proteome</keyword>
<feature type="signal peptide" evidence="1">
    <location>
        <begin position="1"/>
        <end position="30"/>
    </location>
</feature>
<reference evidence="2 3" key="1">
    <citation type="journal article" date="2012" name="J. Bacteriol.">
        <title>Complete genome sequence of phototrophic betaproteobacterium Rubrivivax gelatinosus IL144.</title>
        <authorList>
            <person name="Nagashima S."/>
            <person name="Kamimura A."/>
            <person name="Shimizu T."/>
            <person name="Nakamura-isaki S."/>
            <person name="Aono E."/>
            <person name="Sakamoto K."/>
            <person name="Ichikawa N."/>
            <person name="Nakazawa H."/>
            <person name="Sekine M."/>
            <person name="Yamazaki S."/>
            <person name="Fujita N."/>
            <person name="Shimada K."/>
            <person name="Hanada S."/>
            <person name="Nagashima K.V.P."/>
        </authorList>
    </citation>
    <scope>NUCLEOTIDE SEQUENCE [LARGE SCALE GENOMIC DNA]</scope>
    <source>
        <strain evidence="3">NBRC 100245 / IL144</strain>
    </source>
</reference>
<accession>I0HUD2</accession>
<dbReference type="SUPFAM" id="SSF69118">
    <property type="entry name" value="AhpD-like"/>
    <property type="match status" value="1"/>
</dbReference>
<dbReference type="STRING" id="983917.RGE_32800"/>
<dbReference type="HOGENOM" id="CLU_082760_3_0_4"/>
<gene>
    <name evidence="2" type="ordered locus">RGE_32800</name>
</gene>
<keyword evidence="1" id="KW-0732">Signal</keyword>
<dbReference type="EMBL" id="AP012320">
    <property type="protein sequence ID" value="BAL96619.1"/>
    <property type="molecule type" value="Genomic_DNA"/>
</dbReference>
<dbReference type="PATRIC" id="fig|983917.3.peg.3205"/>
<sequence>MKKNTTQLAAIAGAALVAGTALSFAVPAVAAERMPPVKVEDYNDAQRAAAEEFLATRKYPVFGPFSVLIRSPKLMTNAHTMGSYLRYNASIGMPLSEMVILMVARSWSQDYEWTYHVTIAAKQGIKPEVIDAIAEGRRPTELTPDQAIIYDFTDELLRNRRVSDKTYEATLKRFGEQGVLDTAGVVGYYTFLAGIMNTVRTAPVPGVKTLTRFPDASN</sequence>
<dbReference type="AlphaFoldDB" id="I0HUD2"/>
<evidence type="ECO:0000313" key="3">
    <source>
        <dbReference type="Proteomes" id="UP000007883"/>
    </source>
</evidence>
<evidence type="ECO:0008006" key="4">
    <source>
        <dbReference type="Google" id="ProtNLM"/>
    </source>
</evidence>
<dbReference type="PANTHER" id="PTHR34846">
    <property type="entry name" value="4-CARBOXYMUCONOLACTONE DECARBOXYLASE FAMILY PROTEIN (AFU_ORTHOLOGUE AFUA_6G11590)"/>
    <property type="match status" value="1"/>
</dbReference>
<dbReference type="PANTHER" id="PTHR34846:SF11">
    <property type="entry name" value="4-CARBOXYMUCONOLACTONE DECARBOXYLASE FAMILY PROTEIN (AFU_ORTHOLOGUE AFUA_6G11590)"/>
    <property type="match status" value="1"/>
</dbReference>
<feature type="chain" id="PRO_5003629278" description="4-carboxymuconolactone decarboxylase" evidence="1">
    <location>
        <begin position="31"/>
        <end position="218"/>
    </location>
</feature>
<evidence type="ECO:0000313" key="2">
    <source>
        <dbReference type="EMBL" id="BAL96619.1"/>
    </source>
</evidence>
<evidence type="ECO:0000256" key="1">
    <source>
        <dbReference type="SAM" id="SignalP"/>
    </source>
</evidence>
<dbReference type="RefSeq" id="WP_014429480.1">
    <property type="nucleotide sequence ID" value="NC_017075.1"/>
</dbReference>
<name>I0HUD2_RUBGI</name>
<dbReference type="Proteomes" id="UP000007883">
    <property type="component" value="Chromosome"/>
</dbReference>
<dbReference type="KEGG" id="rge:RGE_32800"/>
<dbReference type="Gene3D" id="1.20.1290.10">
    <property type="entry name" value="AhpD-like"/>
    <property type="match status" value="1"/>
</dbReference>